<keyword evidence="1" id="KW-0812">Transmembrane</keyword>
<organism evidence="5 6">
    <name type="scientific">Alkalibacterium gilvum</name>
    <dbReference type="NCBI Taxonomy" id="1130080"/>
    <lineage>
        <taxon>Bacteria</taxon>
        <taxon>Bacillati</taxon>
        <taxon>Bacillota</taxon>
        <taxon>Bacilli</taxon>
        <taxon>Lactobacillales</taxon>
        <taxon>Carnobacteriaceae</taxon>
        <taxon>Alkalibacterium</taxon>
    </lineage>
</organism>
<gene>
    <name evidence="5" type="ORF">SAMN04488113_1642</name>
</gene>
<evidence type="ECO:0000259" key="3">
    <source>
        <dbReference type="Pfam" id="PF16569"/>
    </source>
</evidence>
<evidence type="ECO:0000259" key="4">
    <source>
        <dbReference type="Pfam" id="PF17802"/>
    </source>
</evidence>
<protein>
    <submittedName>
        <fullName evidence="5">LPXTG-motif cell wall anchor domain-containing protein/fimbrial isopeptide formation D2 domain-containing protein</fullName>
    </submittedName>
</protein>
<dbReference type="STRING" id="1130080.SAMN04488113_1642"/>
<keyword evidence="1" id="KW-0472">Membrane</keyword>
<dbReference type="RefSeq" id="WP_245746666.1">
    <property type="nucleotide sequence ID" value="NZ_FNYW01000064.1"/>
</dbReference>
<keyword evidence="1" id="KW-1133">Transmembrane helix</keyword>
<evidence type="ECO:0000313" key="6">
    <source>
        <dbReference type="Proteomes" id="UP000198564"/>
    </source>
</evidence>
<feature type="signal peptide" evidence="2">
    <location>
        <begin position="1"/>
        <end position="30"/>
    </location>
</feature>
<evidence type="ECO:0000256" key="2">
    <source>
        <dbReference type="SAM" id="SignalP"/>
    </source>
</evidence>
<dbReference type="InterPro" id="IPR026466">
    <property type="entry name" value="Fim_isopep_form_D2_dom"/>
</dbReference>
<proteinExistence type="predicted"/>
<evidence type="ECO:0000313" key="5">
    <source>
        <dbReference type="EMBL" id="SEJ06430.1"/>
    </source>
</evidence>
<sequence length="490" mass="53628">MKNIKRIARFILAFALILVSGSGFLSSVSAAEVSNSLTIENTGKTPHTFELYQIFKGDLGGENNQLSNITWGNGVVDSHGFGEASAKADSLTPENVKSFANDLVSGEKLKDATQSKKVAAGSSYTFDNLDAGYYLVKDTDTSQDKEEGAYTLYILKVVGTVTQKTKLDMPSVEKKVKDINDSVDKEHGDWRNTADHDIGDNIPFQLEGTLPGNYDEYESYKYVFHDTQSEGLTFNNDAVVKVDGAKLETGYEVKITDNGFTVTFDDLKEIEGITKNSKITVEYTAKLNENAVIGSTGNPNEVHLEYSNDPNNIGDGTSTTPKDKVIVFTYKLVVNKVDAEKEALTGAGFKLEKKMQDGSYKLVKEYSAEKDKTTFEFKGLDDGQYRLTEIDTPEGYNTIEPIEFKIESTLDDDELTLINLNGNAIEGEVELDLTPNIGEGSLTTDIVNKQGPELPETGGMGTKVIYTLGILLLGGGLIYLAVDRKRSVNN</sequence>
<dbReference type="Gene3D" id="2.60.40.740">
    <property type="match status" value="1"/>
</dbReference>
<accession>A0A1H6W0T6</accession>
<feature type="domain" description="SpaA-like prealbumin fold" evidence="4">
    <location>
        <begin position="332"/>
        <end position="409"/>
    </location>
</feature>
<dbReference type="Pfam" id="PF17802">
    <property type="entry name" value="SpaA"/>
    <property type="match status" value="1"/>
</dbReference>
<reference evidence="6" key="1">
    <citation type="submission" date="2016-10" db="EMBL/GenBank/DDBJ databases">
        <authorList>
            <person name="Varghese N."/>
            <person name="Submissions S."/>
        </authorList>
    </citation>
    <scope>NUCLEOTIDE SEQUENCE [LARGE SCALE GENOMIC DNA]</scope>
    <source>
        <strain evidence="6">DSM 25751</strain>
    </source>
</reference>
<dbReference type="NCBIfam" id="TIGR01167">
    <property type="entry name" value="LPXTG_anchor"/>
    <property type="match status" value="1"/>
</dbReference>
<dbReference type="InterPro" id="IPR032334">
    <property type="entry name" value="GramPos_pilinBB"/>
</dbReference>
<feature type="chain" id="PRO_5011633985" evidence="2">
    <location>
        <begin position="31"/>
        <end position="490"/>
    </location>
</feature>
<dbReference type="AlphaFoldDB" id="A0A1H6W0T6"/>
<dbReference type="Proteomes" id="UP000198564">
    <property type="component" value="Unassembled WGS sequence"/>
</dbReference>
<name>A0A1H6W0T6_9LACT</name>
<keyword evidence="6" id="KW-1185">Reference proteome</keyword>
<dbReference type="NCBIfam" id="TIGR04226">
    <property type="entry name" value="RrgB_K2N_iso_D2"/>
    <property type="match status" value="1"/>
</dbReference>
<feature type="domain" description="Gram-positive pilin backbone subunit 2 Cna-B-like" evidence="3">
    <location>
        <begin position="198"/>
        <end position="310"/>
    </location>
</feature>
<dbReference type="Pfam" id="PF16569">
    <property type="entry name" value="GramPos_pilinBB"/>
    <property type="match status" value="1"/>
</dbReference>
<dbReference type="EMBL" id="FNYW01000064">
    <property type="protein sequence ID" value="SEJ06430.1"/>
    <property type="molecule type" value="Genomic_DNA"/>
</dbReference>
<keyword evidence="2" id="KW-0732">Signal</keyword>
<dbReference type="Gene3D" id="2.60.40.10">
    <property type="entry name" value="Immunoglobulins"/>
    <property type="match status" value="1"/>
</dbReference>
<feature type="transmembrane region" description="Helical" evidence="1">
    <location>
        <begin position="464"/>
        <end position="482"/>
    </location>
</feature>
<evidence type="ECO:0000256" key="1">
    <source>
        <dbReference type="SAM" id="Phobius"/>
    </source>
</evidence>
<dbReference type="InterPro" id="IPR041033">
    <property type="entry name" value="SpaA_PFL_dom_1"/>
</dbReference>
<dbReference type="InterPro" id="IPR013783">
    <property type="entry name" value="Ig-like_fold"/>
</dbReference>